<evidence type="ECO:0000313" key="2">
    <source>
        <dbReference type="EMBL" id="QAA94136.1"/>
    </source>
</evidence>
<evidence type="ECO:0000313" key="3">
    <source>
        <dbReference type="Proteomes" id="UP000283474"/>
    </source>
</evidence>
<keyword evidence="1" id="KW-1133">Transmembrane helix</keyword>
<dbReference type="PANTHER" id="PTHR34219:SF3">
    <property type="entry name" value="BLL7967 PROTEIN"/>
    <property type="match status" value="1"/>
</dbReference>
<gene>
    <name evidence="2" type="ORF">CKA81_10080</name>
</gene>
<feature type="transmembrane region" description="Helical" evidence="1">
    <location>
        <begin position="12"/>
        <end position="37"/>
    </location>
</feature>
<keyword evidence="1" id="KW-0812">Transmembrane</keyword>
<dbReference type="PANTHER" id="PTHR34219">
    <property type="entry name" value="IRON-REGULATED INNER MEMBRANE PROTEIN-RELATED"/>
    <property type="match status" value="1"/>
</dbReference>
<feature type="transmembrane region" description="Helical" evidence="1">
    <location>
        <begin position="146"/>
        <end position="170"/>
    </location>
</feature>
<dbReference type="InterPro" id="IPR005625">
    <property type="entry name" value="PepSY-ass_TM"/>
</dbReference>
<dbReference type="RefSeq" id="WP_128355139.1">
    <property type="nucleotide sequence ID" value="NZ_CP022987.1"/>
</dbReference>
<keyword evidence="3" id="KW-1185">Reference proteome</keyword>
<sequence>MLSTGALRKWSFVHKWTSLISTIFLLMLCLTGLPLIFEHEIEHFLTDGVQHTSAEAGLPLANMDQVIAAAKAEAPDKSVMFVGDITDDGFWYVNMADTVAGGGPRKTVTVDYYTGQVLDPSAQRSPFMAFMLRLHTDLFLGLPGKLFLGLMAFLLLAAIVSGVVLYAPFMRRLRFGEVRRDRATRLKWLDLHNLLGIVTLVWIGTVGATGMITTWADLIVGAWRADQMAEMVAPYAGQPPVTQPGSLEQAVQAAQQLEPNMQLGFVAYPGSGLSSPHHYAVFMRGTEPLTSRLLKPVLVDARTLQVTDNRPLPWYMTGLLISEPLHFGDYGGLPMKVLWAVLDIITIILLGSGLYLWLARRRKAPGRTIEAWEASA</sequence>
<dbReference type="EMBL" id="CP022987">
    <property type="protein sequence ID" value="QAA94136.1"/>
    <property type="molecule type" value="Genomic_DNA"/>
</dbReference>
<feature type="transmembrane region" description="Helical" evidence="1">
    <location>
        <begin position="191"/>
        <end position="216"/>
    </location>
</feature>
<proteinExistence type="predicted"/>
<accession>A0A410GCU2</accession>
<name>A0A410GCU2_9BURK</name>
<dbReference type="KEGG" id="pus:CKA81_10080"/>
<dbReference type="Proteomes" id="UP000283474">
    <property type="component" value="Chromosome"/>
</dbReference>
<protein>
    <recommendedName>
        <fullName evidence="4">Peptidase</fullName>
    </recommendedName>
</protein>
<keyword evidence="1" id="KW-0472">Membrane</keyword>
<feature type="transmembrane region" description="Helical" evidence="1">
    <location>
        <begin position="337"/>
        <end position="358"/>
    </location>
</feature>
<organism evidence="2 3">
    <name type="scientific">Pollutimonas thiosulfatoxidans</name>
    <dbReference type="NCBI Taxonomy" id="2028345"/>
    <lineage>
        <taxon>Bacteria</taxon>
        <taxon>Pseudomonadati</taxon>
        <taxon>Pseudomonadota</taxon>
        <taxon>Betaproteobacteria</taxon>
        <taxon>Burkholderiales</taxon>
        <taxon>Alcaligenaceae</taxon>
        <taxon>Pollutimonas</taxon>
    </lineage>
</organism>
<evidence type="ECO:0008006" key="4">
    <source>
        <dbReference type="Google" id="ProtNLM"/>
    </source>
</evidence>
<dbReference type="Pfam" id="PF03929">
    <property type="entry name" value="PepSY_TM"/>
    <property type="match status" value="1"/>
</dbReference>
<reference evidence="2 3" key="1">
    <citation type="submission" date="2017-08" db="EMBL/GenBank/DDBJ databases">
        <authorList>
            <person name="Park S.-J."/>
            <person name="Kim H."/>
        </authorList>
    </citation>
    <scope>NUCLEOTIDE SEQUENCE [LARGE SCALE GENOMIC DNA]</scope>
    <source>
        <strain evidence="3">ye3</strain>
    </source>
</reference>
<dbReference type="OrthoDB" id="9776609at2"/>
<dbReference type="AlphaFoldDB" id="A0A410GCU2"/>
<evidence type="ECO:0000256" key="1">
    <source>
        <dbReference type="SAM" id="Phobius"/>
    </source>
</evidence>